<dbReference type="EMBL" id="JAODBU010000003">
    <property type="protein sequence ID" value="MCT7398198.1"/>
    <property type="molecule type" value="Genomic_DNA"/>
</dbReference>
<dbReference type="RefSeq" id="WP_118565349.1">
    <property type="nucleotide sequence ID" value="NZ_JAODBU010000003.1"/>
</dbReference>
<dbReference type="Proteomes" id="UP001431199">
    <property type="component" value="Unassembled WGS sequence"/>
</dbReference>
<proteinExistence type="predicted"/>
<sequence>MKGNKRLSISEQLQNNKDLERLQALRYIDDDFMTVCLEDNFEAVELILRIILNQDDIIIKSIKTQDPLKNLQGRSAVLDVHASDSTGRKFDIEIQRANKGAGSKRARYNSSLLDAHILKPGDSTDNMPDSYVIFITENDVMHGNQPLYHIDRYVVMEGEKKLFGDGSHIIYVNGAYRGNDAIGRLMHDFSCTNPNDMNYKELAKKARYFKEEKEGVASMSQILEDMRNEVAKETAKATAKETAERMIKIGKMSLDEIATYVPTLSIDELKELEEQVTRV</sequence>
<keyword evidence="3" id="KW-1185">Reference proteome</keyword>
<name>A0ABT2M1S0_9FIRM</name>
<gene>
    <name evidence="2" type="ORF">N5B56_03725</name>
</gene>
<evidence type="ECO:0000256" key="1">
    <source>
        <dbReference type="SAM" id="Coils"/>
    </source>
</evidence>
<organism evidence="2 3">
    <name type="scientific">Eubacterium album</name>
    <dbReference type="NCBI Taxonomy" id="2978477"/>
    <lineage>
        <taxon>Bacteria</taxon>
        <taxon>Bacillati</taxon>
        <taxon>Bacillota</taxon>
        <taxon>Clostridia</taxon>
        <taxon>Eubacteriales</taxon>
        <taxon>Eubacteriaceae</taxon>
        <taxon>Eubacterium</taxon>
    </lineage>
</organism>
<reference evidence="2" key="1">
    <citation type="submission" date="2022-09" db="EMBL/GenBank/DDBJ databases">
        <title>Eubacterium sp. LFL-14 isolated from human feces.</title>
        <authorList>
            <person name="Liu F."/>
        </authorList>
    </citation>
    <scope>NUCLEOTIDE SEQUENCE</scope>
    <source>
        <strain evidence="2">LFL-14</strain>
    </source>
</reference>
<evidence type="ECO:0000313" key="3">
    <source>
        <dbReference type="Proteomes" id="UP001431199"/>
    </source>
</evidence>
<keyword evidence="1" id="KW-0175">Coiled coil</keyword>
<feature type="coiled-coil region" evidence="1">
    <location>
        <begin position="216"/>
        <end position="243"/>
    </location>
</feature>
<accession>A0ABT2M1S0</accession>
<comment type="caution">
    <text evidence="2">The sequence shown here is derived from an EMBL/GenBank/DDBJ whole genome shotgun (WGS) entry which is preliminary data.</text>
</comment>
<evidence type="ECO:0000313" key="2">
    <source>
        <dbReference type="EMBL" id="MCT7398198.1"/>
    </source>
</evidence>
<dbReference type="Pfam" id="PF12784">
    <property type="entry name" value="PDDEXK_2"/>
    <property type="match status" value="1"/>
</dbReference>
<protein>
    <submittedName>
        <fullName evidence="2">PD-(D/E)XK nuclease family transposase</fullName>
    </submittedName>
</protein>